<dbReference type="PANTHER" id="PTHR24421:SF61">
    <property type="entry name" value="OXYGEN SENSOR HISTIDINE KINASE NREB"/>
    <property type="match status" value="1"/>
</dbReference>
<feature type="transmembrane region" description="Helical" evidence="5">
    <location>
        <begin position="58"/>
        <end position="77"/>
    </location>
</feature>
<dbReference type="GO" id="GO:0016301">
    <property type="term" value="F:kinase activity"/>
    <property type="evidence" value="ECO:0007669"/>
    <property type="project" value="UniProtKB-KW"/>
</dbReference>
<keyword evidence="11" id="KW-1185">Reference proteome</keyword>
<evidence type="ECO:0000313" key="10">
    <source>
        <dbReference type="EMBL" id="MBA8822705.1"/>
    </source>
</evidence>
<keyword evidence="5" id="KW-1133">Transmembrane helix</keyword>
<dbReference type="InterPro" id="IPR003594">
    <property type="entry name" value="HATPase_dom"/>
</dbReference>
<dbReference type="Pfam" id="PF04024">
    <property type="entry name" value="PspC"/>
    <property type="match status" value="1"/>
</dbReference>
<keyword evidence="3" id="KW-0902">Two-component regulatory system</keyword>
<keyword evidence="1" id="KW-0808">Transferase</keyword>
<keyword evidence="2 10" id="KW-0418">Kinase</keyword>
<dbReference type="SUPFAM" id="SSF55874">
    <property type="entry name" value="ATPase domain of HSP90 chaperone/DNA topoisomerase II/histidine kinase"/>
    <property type="match status" value="1"/>
</dbReference>
<dbReference type="InterPro" id="IPR036890">
    <property type="entry name" value="HATPase_C_sf"/>
</dbReference>
<sequence>MTIDSVHPRLKSKVRRTDPRQRPSATVPYRRPGSRRRVARGEGLPESGRLRRRRSGRVLAGVSGGVAEHLGASVFWVRAVFVVLAALGGSGILAYGLLWMFVPQSSGNEPEPTPKERQQGFGMLVLGVGLAVTITSVGTGAVWFVGPLGVVLVGAAVVWREADESQRGRWRQGARIGVAEVMVGGGGRAAVLRIVIGVGLAVVGLGLFLGGNATLDEMRFALLAVLTTLVGVAVLTVPWWVRLVRDLNVERAGRIRSQERAEIASHLHDSVLQTLALIQKQSGDSREVWRLARGQERELRHWLYGSQGHGRSDDERGDGAATSSRTLSEELGRVCGEVEDTFAITAQHVVVSDCDVDEPIAAMLAAAREALVNAAKHAGVDEVSVYGEVTDDAVEVFVRDRGAGFDPERVAVDRHGLADSIRGRMERNGGSARVRTAPGAGTEIQLAVPRH</sequence>
<dbReference type="Proteomes" id="UP000569329">
    <property type="component" value="Unassembled WGS sequence"/>
</dbReference>
<evidence type="ECO:0000256" key="1">
    <source>
        <dbReference type="ARBA" id="ARBA00022679"/>
    </source>
</evidence>
<feature type="transmembrane region" description="Helical" evidence="5">
    <location>
        <begin position="190"/>
        <end position="209"/>
    </location>
</feature>
<name>A0A839DTW2_9PSEU</name>
<dbReference type="EMBL" id="JACGWZ010000001">
    <property type="protein sequence ID" value="MBA8822690.1"/>
    <property type="molecule type" value="Genomic_DNA"/>
</dbReference>
<feature type="domain" description="Phage shock protein PspC N-terminal" evidence="7">
    <location>
        <begin position="49"/>
        <end position="104"/>
    </location>
</feature>
<evidence type="ECO:0000256" key="2">
    <source>
        <dbReference type="ARBA" id="ARBA00022777"/>
    </source>
</evidence>
<protein>
    <submittedName>
        <fullName evidence="10">Signal transduction histidine kinase/phage shock protein PspC (Stress-responsive transcriptional regulator)</fullName>
    </submittedName>
</protein>
<comment type="caution">
    <text evidence="10">The sequence shown here is derived from an EMBL/GenBank/DDBJ whole genome shotgun (WGS) entry which is preliminary data.</text>
</comment>
<dbReference type="GO" id="GO:0000160">
    <property type="term" value="P:phosphorelay signal transduction system"/>
    <property type="evidence" value="ECO:0007669"/>
    <property type="project" value="UniProtKB-KW"/>
</dbReference>
<feature type="region of interest" description="Disordered" evidence="4">
    <location>
        <begin position="304"/>
        <end position="326"/>
    </location>
</feature>
<dbReference type="EMBL" id="JACGWZ010000001">
    <property type="protein sequence ID" value="MBA8822680.1"/>
    <property type="molecule type" value="Genomic_DNA"/>
</dbReference>
<evidence type="ECO:0000259" key="6">
    <source>
        <dbReference type="Pfam" id="PF02518"/>
    </source>
</evidence>
<dbReference type="InterPro" id="IPR007168">
    <property type="entry name" value="Phageshock_PspC_N"/>
</dbReference>
<keyword evidence="5" id="KW-0472">Membrane</keyword>
<feature type="domain" description="Histidine kinase/HSP90-like ATPase" evidence="6">
    <location>
        <begin position="366"/>
        <end position="450"/>
    </location>
</feature>
<dbReference type="PANTHER" id="PTHR24421">
    <property type="entry name" value="NITRATE/NITRITE SENSOR PROTEIN NARX-RELATED"/>
    <property type="match status" value="1"/>
</dbReference>
<evidence type="ECO:0000259" key="7">
    <source>
        <dbReference type="Pfam" id="PF04024"/>
    </source>
</evidence>
<organism evidence="10 11">
    <name type="scientific">Halosaccharopolyspora lacisalsi</name>
    <dbReference type="NCBI Taxonomy" id="1000566"/>
    <lineage>
        <taxon>Bacteria</taxon>
        <taxon>Bacillati</taxon>
        <taxon>Actinomycetota</taxon>
        <taxon>Actinomycetes</taxon>
        <taxon>Pseudonocardiales</taxon>
        <taxon>Pseudonocardiaceae</taxon>
        <taxon>Halosaccharopolyspora</taxon>
    </lineage>
</organism>
<evidence type="ECO:0000313" key="9">
    <source>
        <dbReference type="EMBL" id="MBA8822690.1"/>
    </source>
</evidence>
<dbReference type="RefSeq" id="WP_407926186.1">
    <property type="nucleotide sequence ID" value="NZ_JACGWZ010000001.1"/>
</dbReference>
<feature type="transmembrane region" description="Helical" evidence="5">
    <location>
        <begin position="83"/>
        <end position="102"/>
    </location>
</feature>
<evidence type="ECO:0000313" key="11">
    <source>
        <dbReference type="Proteomes" id="UP000569329"/>
    </source>
</evidence>
<evidence type="ECO:0000256" key="5">
    <source>
        <dbReference type="SAM" id="Phobius"/>
    </source>
</evidence>
<evidence type="ECO:0000313" key="8">
    <source>
        <dbReference type="EMBL" id="MBA8822680.1"/>
    </source>
</evidence>
<dbReference type="AlphaFoldDB" id="A0A839DTW2"/>
<proteinExistence type="predicted"/>
<evidence type="ECO:0000256" key="3">
    <source>
        <dbReference type="ARBA" id="ARBA00023012"/>
    </source>
</evidence>
<reference evidence="10 11" key="1">
    <citation type="submission" date="2020-07" db="EMBL/GenBank/DDBJ databases">
        <title>Sequencing the genomes of 1000 actinobacteria strains.</title>
        <authorList>
            <person name="Klenk H.-P."/>
        </authorList>
    </citation>
    <scope>NUCLEOTIDE SEQUENCE [LARGE SCALE GENOMIC DNA]</scope>
    <source>
        <strain evidence="10 11">DSM 45975</strain>
    </source>
</reference>
<dbReference type="Pfam" id="PF02518">
    <property type="entry name" value="HATPase_c"/>
    <property type="match status" value="1"/>
</dbReference>
<dbReference type="Gene3D" id="3.30.565.10">
    <property type="entry name" value="Histidine kinase-like ATPase, C-terminal domain"/>
    <property type="match status" value="1"/>
</dbReference>
<feature type="transmembrane region" description="Helical" evidence="5">
    <location>
        <begin position="221"/>
        <end position="241"/>
    </location>
</feature>
<accession>A0A839DTW2</accession>
<evidence type="ECO:0000256" key="4">
    <source>
        <dbReference type="SAM" id="MobiDB-lite"/>
    </source>
</evidence>
<dbReference type="InterPro" id="IPR050482">
    <property type="entry name" value="Sensor_HK_TwoCompSys"/>
</dbReference>
<feature type="region of interest" description="Disordered" evidence="4">
    <location>
        <begin position="1"/>
        <end position="50"/>
    </location>
</feature>
<dbReference type="EMBL" id="JACGWZ010000001">
    <property type="protein sequence ID" value="MBA8822705.1"/>
    <property type="molecule type" value="Genomic_DNA"/>
</dbReference>
<feature type="transmembrane region" description="Helical" evidence="5">
    <location>
        <begin position="123"/>
        <end position="145"/>
    </location>
</feature>
<keyword evidence="5" id="KW-0812">Transmembrane</keyword>
<gene>
    <name evidence="8" type="ORF">FHX42_000009</name>
    <name evidence="9" type="ORF">FHX42_000019</name>
    <name evidence="10" type="ORF">FHX42_000034</name>
</gene>